<evidence type="ECO:0000256" key="1">
    <source>
        <dbReference type="SAM" id="Phobius"/>
    </source>
</evidence>
<organism evidence="2 3">
    <name type="scientific">[Collinsella] massiliensis</name>
    <dbReference type="NCBI Taxonomy" id="1232426"/>
    <lineage>
        <taxon>Bacteria</taxon>
        <taxon>Bacillati</taxon>
        <taxon>Actinomycetota</taxon>
        <taxon>Coriobacteriia</taxon>
        <taxon>Coriobacteriales</taxon>
        <taxon>Coriobacteriaceae</taxon>
        <taxon>Enorma</taxon>
    </lineage>
</organism>
<feature type="transmembrane region" description="Helical" evidence="1">
    <location>
        <begin position="21"/>
        <end position="44"/>
    </location>
</feature>
<feature type="transmembrane region" description="Helical" evidence="1">
    <location>
        <begin position="70"/>
        <end position="89"/>
    </location>
</feature>
<proteinExistence type="predicted"/>
<comment type="caution">
    <text evidence="2">The sequence shown here is derived from an EMBL/GenBank/DDBJ whole genome shotgun (WGS) entry which is preliminary data.</text>
</comment>
<sequence length="286" mass="30517">MLNLLKADLYRITRPRGLRGSLWQYLAVCAGIYVAIYLVFWMVAGGFDFSTGAVTSLTTFASPSDMIGDMLSSVFPLFVCFFVVEHVLADFKDGFARTLVSARTGRLSYFAERIVFAGIVTVIVFCSLSLLTVVFGLAVDARFAAMDAPLAFLGWAVATCLNTWALAVISLVVAYATRIVHISYIAAFCIAGALVPEMLSLVAGLIQGYAPGLMGISDVLREFVCWMPSNLEMWLCGGGVQGMAAGWGALGAALPGTGLTQAILAPVLWIAAASAIVLAICRRRDI</sequence>
<feature type="transmembrane region" description="Helical" evidence="1">
    <location>
        <begin position="110"/>
        <end position="138"/>
    </location>
</feature>
<evidence type="ECO:0000313" key="3">
    <source>
        <dbReference type="Proteomes" id="UP000195781"/>
    </source>
</evidence>
<feature type="transmembrane region" description="Helical" evidence="1">
    <location>
        <begin position="182"/>
        <end position="206"/>
    </location>
</feature>
<name>A0A1Y3XUD3_9ACTN</name>
<dbReference type="RefSeq" id="WP_094335404.1">
    <property type="nucleotide sequence ID" value="NZ_NFIE01000009.1"/>
</dbReference>
<keyword evidence="3" id="KW-1185">Reference proteome</keyword>
<feature type="transmembrane region" description="Helical" evidence="1">
    <location>
        <begin position="150"/>
        <end position="175"/>
    </location>
</feature>
<feature type="transmembrane region" description="Helical" evidence="1">
    <location>
        <begin position="263"/>
        <end position="281"/>
    </location>
</feature>
<reference evidence="3" key="1">
    <citation type="submission" date="2017-04" db="EMBL/GenBank/DDBJ databases">
        <title>Function of individual gut microbiota members based on whole genome sequencing of pure cultures obtained from chicken caecum.</title>
        <authorList>
            <person name="Medvecky M."/>
            <person name="Cejkova D."/>
            <person name="Polansky O."/>
            <person name="Karasova D."/>
            <person name="Kubasova T."/>
            <person name="Cizek A."/>
            <person name="Rychlik I."/>
        </authorList>
    </citation>
    <scope>NUCLEOTIDE SEQUENCE [LARGE SCALE GENOMIC DNA]</scope>
    <source>
        <strain evidence="3">An5</strain>
    </source>
</reference>
<keyword evidence="1" id="KW-0472">Membrane</keyword>
<gene>
    <name evidence="2" type="ORF">B5G02_04980</name>
</gene>
<accession>A0A1Y3XUD3</accession>
<dbReference type="EMBL" id="NFIE01000009">
    <property type="protein sequence ID" value="OUN88741.1"/>
    <property type="molecule type" value="Genomic_DNA"/>
</dbReference>
<dbReference type="AlphaFoldDB" id="A0A1Y3XUD3"/>
<dbReference type="OrthoDB" id="3231220at2"/>
<keyword evidence="1" id="KW-1133">Transmembrane helix</keyword>
<dbReference type="Proteomes" id="UP000195781">
    <property type="component" value="Unassembled WGS sequence"/>
</dbReference>
<keyword evidence="1" id="KW-0812">Transmembrane</keyword>
<protein>
    <submittedName>
        <fullName evidence="2">Uncharacterized protein</fullName>
    </submittedName>
</protein>
<evidence type="ECO:0000313" key="2">
    <source>
        <dbReference type="EMBL" id="OUN88741.1"/>
    </source>
</evidence>